<name>A0ACC6R886_9GAMM</name>
<dbReference type="EMBL" id="JBAKAX010000023">
    <property type="protein sequence ID" value="MEL0605867.1"/>
    <property type="molecule type" value="Genomic_DNA"/>
</dbReference>
<gene>
    <name evidence="1" type="ORF">V6250_16985</name>
</gene>
<protein>
    <submittedName>
        <fullName evidence="1">Site-specific integrase</fullName>
    </submittedName>
</protein>
<evidence type="ECO:0000313" key="1">
    <source>
        <dbReference type="EMBL" id="MEL0605867.1"/>
    </source>
</evidence>
<keyword evidence="2" id="KW-1185">Reference proteome</keyword>
<dbReference type="Proteomes" id="UP001374952">
    <property type="component" value="Unassembled WGS sequence"/>
</dbReference>
<sequence>MKLTIEKKSPDSTGRQQLLLTRNYGSYLNENGKRVKRRKRQSMDLFIYANPKDKFQRDHNKKTLDISEKIRAQAIVDLANNKHHFEDSEKQQESFYSYMQQLINDKKHTDSTSNVSLWESSLMHLKRYCEGNPLSFADFDADVLLGFRTYLIKHARTKSDKPLSSNTTSCYFNKVRAALNKAFHEGIIRRNPVNEVKSIKIEQNPRNYLEEEEVTALYKTECRYDVLKRAFLFGCLTGMRWSDIQKLTWGKLTMLDPRATFRHIKTGRLQYLHLPSDARMLLGSKEEDHERVFKGLKYSSYMNVALTQWMLRAGITKHITFHCARHTFAVRMLTNDVDIYTVSKLLGHSELKTTQIYTDIIDRKRKEAMTTLPSLFQ</sequence>
<organism evidence="1 2">
    <name type="scientific">Pseudoalteromonas undina</name>
    <dbReference type="NCBI Taxonomy" id="43660"/>
    <lineage>
        <taxon>Bacteria</taxon>
        <taxon>Pseudomonadati</taxon>
        <taxon>Pseudomonadota</taxon>
        <taxon>Gammaproteobacteria</taxon>
        <taxon>Alteromonadales</taxon>
        <taxon>Pseudoalteromonadaceae</taxon>
        <taxon>Pseudoalteromonas</taxon>
    </lineage>
</organism>
<proteinExistence type="predicted"/>
<comment type="caution">
    <text evidence="1">The sequence shown here is derived from an EMBL/GenBank/DDBJ whole genome shotgun (WGS) entry which is preliminary data.</text>
</comment>
<accession>A0ACC6R886</accession>
<evidence type="ECO:0000313" key="2">
    <source>
        <dbReference type="Proteomes" id="UP001374952"/>
    </source>
</evidence>
<reference evidence="1" key="1">
    <citation type="submission" date="2024-02" db="EMBL/GenBank/DDBJ databases">
        <title>Bacteria isolated from the canopy kelp, Nereocystis luetkeana.</title>
        <authorList>
            <person name="Pfister C.A."/>
            <person name="Younker I.T."/>
            <person name="Light S.H."/>
        </authorList>
    </citation>
    <scope>NUCLEOTIDE SEQUENCE</scope>
    <source>
        <strain evidence="1">TN.2.01</strain>
    </source>
</reference>